<keyword evidence="1" id="KW-0472">Membrane</keyword>
<reference evidence="2 3" key="1">
    <citation type="submission" date="2021-06" db="EMBL/GenBank/DDBJ databases">
        <authorList>
            <person name="Sun Q."/>
            <person name="Li D."/>
        </authorList>
    </citation>
    <scope>NUCLEOTIDE SEQUENCE [LARGE SCALE GENOMIC DNA]</scope>
    <source>
        <strain evidence="2 3">MSJ-40</strain>
    </source>
</reference>
<organism evidence="2 3">
    <name type="scientific">Tissierella simiarum</name>
    <dbReference type="NCBI Taxonomy" id="2841534"/>
    <lineage>
        <taxon>Bacteria</taxon>
        <taxon>Bacillati</taxon>
        <taxon>Bacillota</taxon>
        <taxon>Tissierellia</taxon>
        <taxon>Tissierellales</taxon>
        <taxon>Tissierellaceae</taxon>
        <taxon>Tissierella</taxon>
    </lineage>
</organism>
<evidence type="ECO:0000313" key="3">
    <source>
        <dbReference type="Proteomes" id="UP000749471"/>
    </source>
</evidence>
<accession>A0ABS6E7E7</accession>
<comment type="caution">
    <text evidence="2">The sequence shown here is derived from an EMBL/GenBank/DDBJ whole genome shotgun (WGS) entry which is preliminary data.</text>
</comment>
<proteinExistence type="predicted"/>
<dbReference type="RefSeq" id="WP_216520252.1">
    <property type="nucleotide sequence ID" value="NZ_JAHLPM010000010.1"/>
</dbReference>
<feature type="transmembrane region" description="Helical" evidence="1">
    <location>
        <begin position="5"/>
        <end position="23"/>
    </location>
</feature>
<name>A0ABS6E7E7_9FIRM</name>
<dbReference type="PANTHER" id="PTHR34821">
    <property type="entry name" value="INNER MEMBRANE PROTEIN YDCZ"/>
    <property type="match status" value="1"/>
</dbReference>
<feature type="transmembrane region" description="Helical" evidence="1">
    <location>
        <begin position="124"/>
        <end position="139"/>
    </location>
</feature>
<feature type="transmembrane region" description="Helical" evidence="1">
    <location>
        <begin position="96"/>
        <end position="117"/>
    </location>
</feature>
<feature type="transmembrane region" description="Helical" evidence="1">
    <location>
        <begin position="29"/>
        <end position="49"/>
    </location>
</feature>
<evidence type="ECO:0000313" key="2">
    <source>
        <dbReference type="EMBL" id="MBU5438839.1"/>
    </source>
</evidence>
<dbReference type="InterPro" id="IPR006750">
    <property type="entry name" value="YdcZ"/>
</dbReference>
<dbReference type="PANTHER" id="PTHR34821:SF2">
    <property type="entry name" value="INNER MEMBRANE PROTEIN YDCZ"/>
    <property type="match status" value="1"/>
</dbReference>
<dbReference type="Proteomes" id="UP000749471">
    <property type="component" value="Unassembled WGS sequence"/>
</dbReference>
<protein>
    <submittedName>
        <fullName evidence="2">DMT family transporter</fullName>
    </submittedName>
</protein>
<sequence>MYRVYAVFIGILISIMLTFNGVLDGYLGNYLSVLLIHLCGLITVTIILISKRQKIVLNRQVPFYLYSGGAIGVLLVLVNNICFSSLGVALTSSLGVFGQLMLSCVIDHFGIIGMDVYKFEKKKLIGFTIILAGIIVMTIY</sequence>
<dbReference type="Pfam" id="PF04657">
    <property type="entry name" value="DMT_YdcZ"/>
    <property type="match status" value="1"/>
</dbReference>
<gene>
    <name evidence="2" type="ORF">KQI42_12495</name>
</gene>
<keyword evidence="1" id="KW-0812">Transmembrane</keyword>
<dbReference type="EMBL" id="JAHLPM010000010">
    <property type="protein sequence ID" value="MBU5438839.1"/>
    <property type="molecule type" value="Genomic_DNA"/>
</dbReference>
<keyword evidence="1" id="KW-1133">Transmembrane helix</keyword>
<feature type="transmembrane region" description="Helical" evidence="1">
    <location>
        <begin position="61"/>
        <end position="90"/>
    </location>
</feature>
<keyword evidence="3" id="KW-1185">Reference proteome</keyword>
<evidence type="ECO:0000256" key="1">
    <source>
        <dbReference type="SAM" id="Phobius"/>
    </source>
</evidence>